<feature type="binding site" evidence="10">
    <location>
        <position position="202"/>
    </location>
    <ligand>
        <name>substrate</name>
    </ligand>
</feature>
<comment type="catalytic activity">
    <reaction evidence="10 11">
        <text>uroporphyrinogen III + 4 H(+) = coproporphyrinogen III + 4 CO2</text>
        <dbReference type="Rhea" id="RHEA:19865"/>
        <dbReference type="ChEBI" id="CHEBI:15378"/>
        <dbReference type="ChEBI" id="CHEBI:16526"/>
        <dbReference type="ChEBI" id="CHEBI:57308"/>
        <dbReference type="ChEBI" id="CHEBI:57309"/>
        <dbReference type="EC" id="4.1.1.37"/>
    </reaction>
</comment>
<reference evidence="14" key="1">
    <citation type="submission" date="2021-03" db="EMBL/GenBank/DDBJ databases">
        <title>Acanthopleuribacteraceae sp. M133.</title>
        <authorList>
            <person name="Wang G."/>
        </authorList>
    </citation>
    <scope>NUCLEOTIDE SEQUENCE</scope>
    <source>
        <strain evidence="14">M133</strain>
    </source>
</reference>
<keyword evidence="8 10" id="KW-0456">Lyase</keyword>
<evidence type="ECO:0000313" key="15">
    <source>
        <dbReference type="Proteomes" id="UP000663929"/>
    </source>
</evidence>
<dbReference type="PANTHER" id="PTHR21091:SF169">
    <property type="entry name" value="UROPORPHYRINOGEN DECARBOXYLASE"/>
    <property type="match status" value="1"/>
</dbReference>
<evidence type="ECO:0000256" key="2">
    <source>
        <dbReference type="ARBA" id="ARBA00004804"/>
    </source>
</evidence>
<evidence type="ECO:0000256" key="7">
    <source>
        <dbReference type="ARBA" id="ARBA00022793"/>
    </source>
</evidence>
<comment type="subunit">
    <text evidence="4 10">Homodimer.</text>
</comment>
<keyword evidence="7 10" id="KW-0210">Decarboxylase</keyword>
<dbReference type="GO" id="GO:0006782">
    <property type="term" value="P:protoporphyrinogen IX biosynthetic process"/>
    <property type="evidence" value="ECO:0007669"/>
    <property type="project" value="UniProtKB-UniRule"/>
</dbReference>
<evidence type="ECO:0000256" key="4">
    <source>
        <dbReference type="ARBA" id="ARBA00011738"/>
    </source>
</evidence>
<dbReference type="RefSeq" id="WP_237384177.1">
    <property type="nucleotide sequence ID" value="NZ_CP071793.1"/>
</dbReference>
<dbReference type="GO" id="GO:0005829">
    <property type="term" value="C:cytosol"/>
    <property type="evidence" value="ECO:0007669"/>
    <property type="project" value="UniProtKB-SubCell"/>
</dbReference>
<dbReference type="InterPro" id="IPR038071">
    <property type="entry name" value="UROD/MetE-like_sf"/>
</dbReference>
<dbReference type="Pfam" id="PF01208">
    <property type="entry name" value="URO-D"/>
    <property type="match status" value="1"/>
</dbReference>
<dbReference type="EC" id="4.1.1.37" evidence="5 10"/>
<organism evidence="14 15">
    <name type="scientific">Sulfidibacter corallicola</name>
    <dbReference type="NCBI Taxonomy" id="2818388"/>
    <lineage>
        <taxon>Bacteria</taxon>
        <taxon>Pseudomonadati</taxon>
        <taxon>Acidobacteriota</taxon>
        <taxon>Holophagae</taxon>
        <taxon>Acanthopleuribacterales</taxon>
        <taxon>Acanthopleuribacteraceae</taxon>
        <taxon>Sulfidibacter</taxon>
    </lineage>
</organism>
<dbReference type="FunFam" id="3.20.20.210:FF:000008">
    <property type="entry name" value="Uroporphyrinogen decarboxylase"/>
    <property type="match status" value="1"/>
</dbReference>
<dbReference type="AlphaFoldDB" id="A0A8A4TXZ3"/>
<sequence length="345" mass="39121">MMFIDACYRKPTPRPPVWIMRQAGRYLPEYREIRAKHSFLEMCGQPEVVREVTLQPIRRFDMDAAIIFSDILLPLTPMGLQLRFAQGEGPVIDNPITTEADVAALRDPDFSKEMDFLAEALKITRAELSKDKALLGFCGAPFTLACYAIQGHGGGNFDYVRRWIYSNQATFRALMKKFTLMTVEYLKMQVAAGANAVQIFDSWGGALSAYDYLQFVFPYVKKIIERTSMLGVPRILFVKNASHFRSFLRTSEAEVIGLDWTMPMEESRNILGEDYAIQGNLDPMILFADKDYVVRRTKAMLEVNYGKPGYIANLGHGIHKETPIEHVAAFVETVKTFDHATGPDF</sequence>
<feature type="binding site" evidence="10">
    <location>
        <position position="316"/>
    </location>
    <ligand>
        <name>substrate</name>
    </ligand>
</feature>
<keyword evidence="9 10" id="KW-0627">Porphyrin biosynthesis</keyword>
<dbReference type="Proteomes" id="UP000663929">
    <property type="component" value="Chromosome"/>
</dbReference>
<dbReference type="Gene3D" id="3.20.20.210">
    <property type="match status" value="1"/>
</dbReference>
<comment type="pathway">
    <text evidence="2 10 11">Porphyrin-containing compound metabolism; protoporphyrin-IX biosynthesis; coproporphyrinogen-III from 5-aminolevulinate: step 4/4.</text>
</comment>
<evidence type="ECO:0000256" key="6">
    <source>
        <dbReference type="ARBA" id="ARBA00022490"/>
    </source>
</evidence>
<feature type="domain" description="Uroporphyrinogen decarboxylase (URO-D)" evidence="13">
    <location>
        <begin position="16"/>
        <end position="25"/>
    </location>
</feature>
<dbReference type="UniPathway" id="UPA00251">
    <property type="reaction ID" value="UER00321"/>
</dbReference>
<dbReference type="NCBIfam" id="TIGR01464">
    <property type="entry name" value="hemE"/>
    <property type="match status" value="1"/>
</dbReference>
<dbReference type="SUPFAM" id="SSF51726">
    <property type="entry name" value="UROD/MetE-like"/>
    <property type="match status" value="1"/>
</dbReference>
<feature type="binding site" evidence="10">
    <location>
        <position position="70"/>
    </location>
    <ligand>
        <name>substrate</name>
    </ligand>
</feature>
<keyword evidence="15" id="KW-1185">Reference proteome</keyword>
<evidence type="ECO:0000259" key="13">
    <source>
        <dbReference type="PROSITE" id="PS00906"/>
    </source>
</evidence>
<comment type="similarity">
    <text evidence="3 10 12">Belongs to the uroporphyrinogen decarboxylase family.</text>
</comment>
<dbReference type="InterPro" id="IPR006361">
    <property type="entry name" value="Uroporphyrinogen_deCO2ase_HemE"/>
</dbReference>
<dbReference type="KEGG" id="scor:J3U87_16655"/>
<dbReference type="CDD" id="cd00717">
    <property type="entry name" value="URO-D"/>
    <property type="match status" value="1"/>
</dbReference>
<proteinExistence type="inferred from homology"/>
<evidence type="ECO:0000313" key="14">
    <source>
        <dbReference type="EMBL" id="QTD54078.1"/>
    </source>
</evidence>
<dbReference type="PANTHER" id="PTHR21091">
    <property type="entry name" value="METHYLTETRAHYDROFOLATE:HOMOCYSTEINE METHYLTRANSFERASE RELATED"/>
    <property type="match status" value="1"/>
</dbReference>
<evidence type="ECO:0000256" key="3">
    <source>
        <dbReference type="ARBA" id="ARBA00009935"/>
    </source>
</evidence>
<evidence type="ECO:0000256" key="10">
    <source>
        <dbReference type="HAMAP-Rule" id="MF_00218"/>
    </source>
</evidence>
<keyword evidence="6 10" id="KW-0963">Cytoplasm</keyword>
<evidence type="ECO:0000256" key="11">
    <source>
        <dbReference type="RuleBase" id="RU000554"/>
    </source>
</evidence>
<evidence type="ECO:0000256" key="9">
    <source>
        <dbReference type="ARBA" id="ARBA00023244"/>
    </source>
</evidence>
<comment type="function">
    <text evidence="10">Catalyzes the decarboxylation of four acetate groups of uroporphyrinogen-III to yield coproporphyrinogen-III.</text>
</comment>
<evidence type="ECO:0000256" key="8">
    <source>
        <dbReference type="ARBA" id="ARBA00023239"/>
    </source>
</evidence>
<evidence type="ECO:0000256" key="12">
    <source>
        <dbReference type="RuleBase" id="RU004169"/>
    </source>
</evidence>
<evidence type="ECO:0000256" key="5">
    <source>
        <dbReference type="ARBA" id="ARBA00012288"/>
    </source>
</evidence>
<accession>A0A8A4TXZ3</accession>
<dbReference type="GO" id="GO:0004853">
    <property type="term" value="F:uroporphyrinogen decarboxylase activity"/>
    <property type="evidence" value="ECO:0007669"/>
    <property type="project" value="UniProtKB-UniRule"/>
</dbReference>
<evidence type="ECO:0000256" key="1">
    <source>
        <dbReference type="ARBA" id="ARBA00004514"/>
    </source>
</evidence>
<dbReference type="InterPro" id="IPR000257">
    <property type="entry name" value="Uroporphyrinogen_deCOase"/>
</dbReference>
<name>A0A8A4TXZ3_SULCO</name>
<feature type="binding site" evidence="10">
    <location>
        <begin position="21"/>
        <end position="25"/>
    </location>
    <ligand>
        <name>substrate</name>
    </ligand>
</feature>
<feature type="binding site" evidence="10">
    <location>
        <position position="147"/>
    </location>
    <ligand>
        <name>substrate</name>
    </ligand>
</feature>
<comment type="caution">
    <text evidence="10">Lacks conserved residue(s) required for the propagation of feature annotation.</text>
</comment>
<feature type="site" description="Transition state stabilizer" evidence="10">
    <location>
        <position position="70"/>
    </location>
</feature>
<protein>
    <recommendedName>
        <fullName evidence="5 10">Uroporphyrinogen decarboxylase</fullName>
        <shortName evidence="10">UPD</shortName>
        <shortName evidence="10">URO-D</shortName>
        <ecNumber evidence="5 10">4.1.1.37</ecNumber>
    </recommendedName>
</protein>
<gene>
    <name evidence="10 14" type="primary">hemE</name>
    <name evidence="14" type="ORF">J3U87_16655</name>
</gene>
<comment type="subcellular location">
    <subcellularLocation>
        <location evidence="1">Cytoplasm</location>
        <location evidence="1">Cytosol</location>
    </subcellularLocation>
</comment>
<dbReference type="PROSITE" id="PS00906">
    <property type="entry name" value="UROD_1"/>
    <property type="match status" value="1"/>
</dbReference>
<dbReference type="HAMAP" id="MF_00218">
    <property type="entry name" value="URO_D"/>
    <property type="match status" value="1"/>
</dbReference>
<dbReference type="EMBL" id="CP071793">
    <property type="protein sequence ID" value="QTD54078.1"/>
    <property type="molecule type" value="Genomic_DNA"/>
</dbReference>